<dbReference type="SUPFAM" id="SSF46626">
    <property type="entry name" value="Cytochrome c"/>
    <property type="match status" value="1"/>
</dbReference>
<evidence type="ECO:0008006" key="3">
    <source>
        <dbReference type="Google" id="ProtNLM"/>
    </source>
</evidence>
<dbReference type="OrthoDB" id="1524066at2"/>
<reference evidence="2" key="1">
    <citation type="submission" date="2016-10" db="EMBL/GenBank/DDBJ databases">
        <authorList>
            <person name="Varghese N."/>
            <person name="Submissions S."/>
        </authorList>
    </citation>
    <scope>NUCLEOTIDE SEQUENCE [LARGE SCALE GENOMIC DNA]</scope>
    <source>
        <strain evidence="2">DSM 24740</strain>
    </source>
</reference>
<evidence type="ECO:0000313" key="1">
    <source>
        <dbReference type="EMBL" id="SEQ56981.1"/>
    </source>
</evidence>
<dbReference type="Proteomes" id="UP000199021">
    <property type="component" value="Unassembled WGS sequence"/>
</dbReference>
<dbReference type="InParanoid" id="A0A1H9H3R6"/>
<dbReference type="AlphaFoldDB" id="A0A1H9H3R6"/>
<accession>A0A1H9H3R6</accession>
<dbReference type="InterPro" id="IPR036909">
    <property type="entry name" value="Cyt_c-like_dom_sf"/>
</dbReference>
<proteinExistence type="predicted"/>
<dbReference type="RefSeq" id="WP_090168656.1">
    <property type="nucleotide sequence ID" value="NZ_FOFB01000012.1"/>
</dbReference>
<dbReference type="GO" id="GO:0009055">
    <property type="term" value="F:electron transfer activity"/>
    <property type="evidence" value="ECO:0007669"/>
    <property type="project" value="InterPro"/>
</dbReference>
<keyword evidence="2" id="KW-1185">Reference proteome</keyword>
<protein>
    <recommendedName>
        <fullName evidence="3">Cytochrome c domain-containing protein</fullName>
    </recommendedName>
</protein>
<dbReference type="STRING" id="478744.SAMN05444359_1125"/>
<gene>
    <name evidence="1" type="ORF">SAMN05444359_1125</name>
</gene>
<evidence type="ECO:0000313" key="2">
    <source>
        <dbReference type="Proteomes" id="UP000199021"/>
    </source>
</evidence>
<dbReference type="EMBL" id="FOFB01000012">
    <property type="protein sequence ID" value="SEQ56981.1"/>
    <property type="molecule type" value="Genomic_DNA"/>
</dbReference>
<dbReference type="GO" id="GO:0020037">
    <property type="term" value="F:heme binding"/>
    <property type="evidence" value="ECO:0007669"/>
    <property type="project" value="InterPro"/>
</dbReference>
<organism evidence="1 2">
    <name type="scientific">Neolewinella agarilytica</name>
    <dbReference type="NCBI Taxonomy" id="478744"/>
    <lineage>
        <taxon>Bacteria</taxon>
        <taxon>Pseudomonadati</taxon>
        <taxon>Bacteroidota</taxon>
        <taxon>Saprospiria</taxon>
        <taxon>Saprospirales</taxon>
        <taxon>Lewinellaceae</taxon>
        <taxon>Neolewinella</taxon>
    </lineage>
</organism>
<name>A0A1H9H3R6_9BACT</name>
<sequence>MKKHLLLLCLILPLVGCYYDSEELLYGTTECATENVTYSADVLPLIVDNCYGCHDASSNFGGVTLEGYDRLRTYVDNGELLGAIRHTPGFSPMPKNEPQLVECNIEKIAAWVAAGAPND</sequence>